<feature type="domain" description="UBP-type" evidence="6">
    <location>
        <begin position="530"/>
        <end position="648"/>
    </location>
</feature>
<keyword evidence="8" id="KW-1185">Reference proteome</keyword>
<dbReference type="SMART" id="SM00290">
    <property type="entry name" value="ZnF_UBP"/>
    <property type="match status" value="1"/>
</dbReference>
<dbReference type="Pfam" id="PF00443">
    <property type="entry name" value="UCH"/>
    <property type="match status" value="1"/>
</dbReference>
<dbReference type="SUPFAM" id="SSF57850">
    <property type="entry name" value="RING/U-box"/>
    <property type="match status" value="1"/>
</dbReference>
<evidence type="ECO:0000256" key="4">
    <source>
        <dbReference type="PROSITE-ProRule" id="PRU00502"/>
    </source>
</evidence>
<keyword evidence="1" id="KW-0479">Metal-binding</keyword>
<keyword evidence="7" id="KW-0378">Hydrolase</keyword>
<sequence length="1056" mass="121848">MQLQGLNLADTCESKAKIEILIGGDVFWRIIEASHFEKLNNTLTCVPIIFGFALQGTQSGNSGLCSANFLLSASDVQALWNLETLGIRDKTEMSVTDRELLNQFNRDLEFKEGRYEAKLLWRTDPRELENNFNMAKRLFDELKKGFNKNEWIASAYRDKIRDQETNGIIEECGRDRNEYFMPHRAVVRADKETTKVRIVFNCGSKSGQNWSLNDCLEAGPNLNPSILENGGSDHEDYRIMQMTRLPFGCKTSPFILSAVIKHYIAKFEVERPDSVSMLNSDAVTILRSGGFKLRKLRSNGSDLRAFWVKNGFCESEEGVELKVLELNWNPDKDVLSLEVKGLVDILGGLNNTKRCVLQTAARIFDPVGLIAPFVVRIKCLLQEIWERGMDWDDGLPEDLQLKWITWCNEIRTLKEIVIPRNCLQDCGKELAEIHIFCDASLRAYGATSYTMLELMAAVLGVRLAKFLEGVYYKIVGKFIYWTDSQIVLYWLEEMSRGGSSLWRIVLQRCRKSRIRMIGFIVHRQVIMGTYSCPHVNELPYALKTYNVILGYYVTCIAEHKPFERLAVDAYCGVCEETNGKLHACLQCAFFGCFKSVDGNVSHMKSHALRYKHYFAINLNHGSLFCFQCDDYMYNETFDESLTEFEIEARKLKITQSFLTWKPNNQERALLKGKVVKISDLSYFGLRGILNIGNSCYINCIVQVLMHTPLLVDYFFHDKHVCTLTSCLLCELLLVFQEFYSGKSNPYDPAERFFFKLQEFCSQPLGMEQQDCYELFQEILTGLHANCPTKNDINCTCMIQQMFYGIAQGCKECQHCHDSSSLPPDCFMDILLDLDRRDDCLMNVLNRKYLERQLLSDYKCSNCEKTDTTYIHQRIKKLPNVLCFRMNCFLLEVDNASSRCRNRRMQKKSTAFAFEEFLNMSPYLNSETINSSDRNGACATASVASENIFRLFAVIFHKGTLQGGHYVTYIRHRHNWYECDDRFIYRRTMDEVLQCEPFLLFYQNYQSMVVDLLIAERLSVCTLMNSPHSFSVFWSVVLLSIEKLVLCIPFRVSEKDN</sequence>
<dbReference type="GO" id="GO:0004843">
    <property type="term" value="F:cysteine-type deubiquitinase activity"/>
    <property type="evidence" value="ECO:0007669"/>
    <property type="project" value="InterPro"/>
</dbReference>
<keyword evidence="2 4" id="KW-0863">Zinc-finger</keyword>
<dbReference type="SUPFAM" id="SSF56672">
    <property type="entry name" value="DNA/RNA polymerases"/>
    <property type="match status" value="1"/>
</dbReference>
<dbReference type="InterPro" id="IPR001394">
    <property type="entry name" value="Peptidase_C19_UCH"/>
</dbReference>
<evidence type="ECO:0000313" key="7">
    <source>
        <dbReference type="EMBL" id="KAF8791175.1"/>
    </source>
</evidence>
<dbReference type="Pfam" id="PF05380">
    <property type="entry name" value="Peptidase_A17"/>
    <property type="match status" value="1"/>
</dbReference>
<dbReference type="InterPro" id="IPR008042">
    <property type="entry name" value="Retrotrans_Pao"/>
</dbReference>
<dbReference type="InterPro" id="IPR043502">
    <property type="entry name" value="DNA/RNA_pol_sf"/>
</dbReference>
<dbReference type="InterPro" id="IPR028889">
    <property type="entry name" value="USP"/>
</dbReference>
<dbReference type="PANTHER" id="PTHR47331:SF5">
    <property type="entry name" value="RIBONUCLEASE H"/>
    <property type="match status" value="1"/>
</dbReference>
<organism evidence="7 8">
    <name type="scientific">Argiope bruennichi</name>
    <name type="common">Wasp spider</name>
    <name type="synonym">Aranea bruennichi</name>
    <dbReference type="NCBI Taxonomy" id="94029"/>
    <lineage>
        <taxon>Eukaryota</taxon>
        <taxon>Metazoa</taxon>
        <taxon>Ecdysozoa</taxon>
        <taxon>Arthropoda</taxon>
        <taxon>Chelicerata</taxon>
        <taxon>Arachnida</taxon>
        <taxon>Araneae</taxon>
        <taxon>Araneomorphae</taxon>
        <taxon>Entelegynae</taxon>
        <taxon>Araneoidea</taxon>
        <taxon>Araneidae</taxon>
        <taxon>Argiope</taxon>
    </lineage>
</organism>
<dbReference type="GO" id="GO:0016579">
    <property type="term" value="P:protein deubiquitination"/>
    <property type="evidence" value="ECO:0007669"/>
    <property type="project" value="InterPro"/>
</dbReference>
<dbReference type="PROSITE" id="PS00972">
    <property type="entry name" value="USP_1"/>
    <property type="match status" value="1"/>
</dbReference>
<dbReference type="SUPFAM" id="SSF54001">
    <property type="entry name" value="Cysteine proteinases"/>
    <property type="match status" value="1"/>
</dbReference>
<accession>A0A8T0FLB8</accession>
<dbReference type="InterPro" id="IPR018200">
    <property type="entry name" value="USP_CS"/>
</dbReference>
<evidence type="ECO:0000259" key="6">
    <source>
        <dbReference type="PROSITE" id="PS50271"/>
    </source>
</evidence>
<evidence type="ECO:0000259" key="5">
    <source>
        <dbReference type="PROSITE" id="PS50235"/>
    </source>
</evidence>
<comment type="caution">
    <text evidence="7">The sequence shown here is derived from an EMBL/GenBank/DDBJ whole genome shotgun (WGS) entry which is preliminary data.</text>
</comment>
<reference evidence="7" key="1">
    <citation type="journal article" date="2020" name="bioRxiv">
        <title>Chromosome-level reference genome of the European wasp spider Argiope bruennichi: a resource for studies on range expansion and evolutionary adaptation.</title>
        <authorList>
            <person name="Sheffer M.M."/>
            <person name="Hoppe A."/>
            <person name="Krehenwinkel H."/>
            <person name="Uhl G."/>
            <person name="Kuss A.W."/>
            <person name="Jensen L."/>
            <person name="Jensen C."/>
            <person name="Gillespie R.G."/>
            <person name="Hoff K.J."/>
            <person name="Prost S."/>
        </authorList>
    </citation>
    <scope>NUCLEOTIDE SEQUENCE</scope>
</reference>
<dbReference type="PROSITE" id="PS50271">
    <property type="entry name" value="ZF_UBP"/>
    <property type="match status" value="1"/>
</dbReference>
<evidence type="ECO:0000256" key="2">
    <source>
        <dbReference type="ARBA" id="ARBA00022771"/>
    </source>
</evidence>
<keyword evidence="3" id="KW-0862">Zinc</keyword>
<protein>
    <submittedName>
        <fullName evidence="7">Ubiquitin carboxyl-terminal hydrolase 22 like protein</fullName>
    </submittedName>
</protein>
<dbReference type="PANTHER" id="PTHR47331">
    <property type="entry name" value="PHD-TYPE DOMAIN-CONTAINING PROTEIN"/>
    <property type="match status" value="1"/>
</dbReference>
<evidence type="ECO:0000256" key="3">
    <source>
        <dbReference type="ARBA" id="ARBA00022833"/>
    </source>
</evidence>
<dbReference type="Gene3D" id="3.90.70.10">
    <property type="entry name" value="Cysteine proteinases"/>
    <property type="match status" value="1"/>
</dbReference>
<dbReference type="Gene3D" id="3.30.40.10">
    <property type="entry name" value="Zinc/RING finger domain, C3HC4 (zinc finger)"/>
    <property type="match status" value="1"/>
</dbReference>
<dbReference type="PROSITE" id="PS00973">
    <property type="entry name" value="USP_2"/>
    <property type="match status" value="1"/>
</dbReference>
<dbReference type="EMBL" id="JABXBU010000011">
    <property type="protein sequence ID" value="KAF8791175.1"/>
    <property type="molecule type" value="Genomic_DNA"/>
</dbReference>
<dbReference type="Proteomes" id="UP000807504">
    <property type="component" value="Unassembled WGS sequence"/>
</dbReference>
<name>A0A8T0FLB8_ARGBR</name>
<dbReference type="AlphaFoldDB" id="A0A8T0FLB8"/>
<dbReference type="PROSITE" id="PS50235">
    <property type="entry name" value="USP_3"/>
    <property type="match status" value="1"/>
</dbReference>
<evidence type="ECO:0000256" key="1">
    <source>
        <dbReference type="ARBA" id="ARBA00022723"/>
    </source>
</evidence>
<gene>
    <name evidence="7" type="ORF">HNY73_006091</name>
</gene>
<dbReference type="InterPro" id="IPR038765">
    <property type="entry name" value="Papain-like_cys_pep_sf"/>
</dbReference>
<dbReference type="GO" id="GO:0008270">
    <property type="term" value="F:zinc ion binding"/>
    <property type="evidence" value="ECO:0007669"/>
    <property type="project" value="UniProtKB-KW"/>
</dbReference>
<dbReference type="InterPro" id="IPR013083">
    <property type="entry name" value="Znf_RING/FYVE/PHD"/>
</dbReference>
<dbReference type="GO" id="GO:0071897">
    <property type="term" value="P:DNA biosynthetic process"/>
    <property type="evidence" value="ECO:0007669"/>
    <property type="project" value="UniProtKB-ARBA"/>
</dbReference>
<reference evidence="7" key="2">
    <citation type="submission" date="2020-06" db="EMBL/GenBank/DDBJ databases">
        <authorList>
            <person name="Sheffer M."/>
        </authorList>
    </citation>
    <scope>NUCLEOTIDE SEQUENCE</scope>
</reference>
<feature type="domain" description="USP" evidence="5">
    <location>
        <begin position="686"/>
        <end position="1004"/>
    </location>
</feature>
<evidence type="ECO:0000313" key="8">
    <source>
        <dbReference type="Proteomes" id="UP000807504"/>
    </source>
</evidence>
<dbReference type="Pfam" id="PF02148">
    <property type="entry name" value="zf-UBP"/>
    <property type="match status" value="1"/>
</dbReference>
<proteinExistence type="predicted"/>
<dbReference type="InterPro" id="IPR001607">
    <property type="entry name" value="Znf_UBP"/>
</dbReference>